<dbReference type="PROSITE" id="PS50113">
    <property type="entry name" value="PAC"/>
    <property type="match status" value="2"/>
</dbReference>
<dbReference type="InterPro" id="IPR035965">
    <property type="entry name" value="PAS-like_dom_sf"/>
</dbReference>
<comment type="catalytic activity">
    <reaction evidence="1">
        <text>ATP + protein L-histidine = ADP + protein N-phospho-L-histidine.</text>
        <dbReference type="EC" id="2.7.13.3"/>
    </reaction>
</comment>
<evidence type="ECO:0000256" key="15">
    <source>
        <dbReference type="SAM" id="Phobius"/>
    </source>
</evidence>
<evidence type="ECO:0000256" key="6">
    <source>
        <dbReference type="ARBA" id="ARBA00022679"/>
    </source>
</evidence>
<feature type="transmembrane region" description="Helical" evidence="15">
    <location>
        <begin position="332"/>
        <end position="352"/>
    </location>
</feature>
<dbReference type="Pfam" id="PF13426">
    <property type="entry name" value="PAS_9"/>
    <property type="match status" value="1"/>
</dbReference>
<dbReference type="InterPro" id="IPR050351">
    <property type="entry name" value="BphY/WalK/GraS-like"/>
</dbReference>
<dbReference type="PRINTS" id="PR00344">
    <property type="entry name" value="BCTRLSENSOR"/>
</dbReference>
<evidence type="ECO:0000259" key="17">
    <source>
        <dbReference type="PROSITE" id="PS50112"/>
    </source>
</evidence>
<keyword evidence="11 15" id="KW-1133">Transmembrane helix</keyword>
<feature type="domain" description="PAC" evidence="18">
    <location>
        <begin position="569"/>
        <end position="620"/>
    </location>
</feature>
<dbReference type="Pfam" id="PF00989">
    <property type="entry name" value="PAS"/>
    <property type="match status" value="1"/>
</dbReference>
<feature type="domain" description="PAS" evidence="17">
    <location>
        <begin position="367"/>
        <end position="420"/>
    </location>
</feature>
<keyword evidence="6" id="KW-0808">Transferase</keyword>
<dbReference type="InterPro" id="IPR000014">
    <property type="entry name" value="PAS"/>
</dbReference>
<dbReference type="SMART" id="SM00387">
    <property type="entry name" value="HATPase_c"/>
    <property type="match status" value="1"/>
</dbReference>
<dbReference type="Pfam" id="PF21623">
    <property type="entry name" value="HK_sensor_dom_bact"/>
    <property type="match status" value="1"/>
</dbReference>
<organism evidence="19 20">
    <name type="scientific">Nitrosomonas aestuarii</name>
    <dbReference type="NCBI Taxonomy" id="52441"/>
    <lineage>
        <taxon>Bacteria</taxon>
        <taxon>Pseudomonadati</taxon>
        <taxon>Pseudomonadota</taxon>
        <taxon>Betaproteobacteria</taxon>
        <taxon>Nitrosomonadales</taxon>
        <taxon>Nitrosomonadaceae</taxon>
        <taxon>Nitrosomonas</taxon>
    </lineage>
</organism>
<dbReference type="SUPFAM" id="SSF55874">
    <property type="entry name" value="ATPase domain of HSP90 chaperone/DNA topoisomerase II/histidine kinase"/>
    <property type="match status" value="1"/>
</dbReference>
<keyword evidence="9" id="KW-0418">Kinase</keyword>
<sequence>MASNLKNTLNWQFTKHFLRLSLPLILILVAMLWLLYRTHLDTTLTIMQANEQQSIQLASQTVDAVFGVLHGDALYLAENSSLQQWLNTGDPVIRSHLNADFLAFTRSRRLYDQVRFLNQHGQELVRINWNDGKPEVIAEEQLQSKLDSYYVRKTLALNEQAVFMSPFDLNIEHDVIEQPIKPTIHLSTPVFDSKGQKRGLIVLNYRGQRLLNRLRAIADKKSGDLWFLNKEGYWILGPHPDMEWGFMYPDRQTMRFGHEYGEDTWLSMLKGLQINQWQDEKGLFTYTRITPATAKIASTEPEEYVGNEQWIAVTHIPPSSISASMAGHVRDLIIAFMVLAPLLALLSGIITYHDMRRRQAEADARSSEARYRGLLELAPDGIVITNRNGCITMVNAQAEKWFGYTKDELIGQPIEKLVPERFRATHPAHRQNYLANPVVRPMGAGLELYARRSDGSEFPVEISLSPSETEQGLLVTSIIRDITTRKQAEKIQEQTRMRYEKLVNNLPVGVYRNKPDKIGMFLEVNQAMVDIFEAESTEQLLSHPFSESYCDPVDRETFIDTVMRQGHICDHEVCLKTLQGREFHAALTAVMKKDANGEIFFDGIMQDISERKEAERKVQQLNESLRARSMELETINQELEAFSYSVSHDLRAPLRAIDGFSRTLLNEYADRLDDKGRDRLSRVRAGAQRMANLIDDLLKLSRVTRTELKWKSVDLSLLASEVIEDLRQGEPNRAVQFSVQPGITVQGDVHLLRVVMDNLLGNAWKFTSQRSETRIEVGCKLDDKLTYYVRDNGAGFDMAYANKLFGAFQRLHDASEFSGTGIGLATVQRVIHKHGGRIWAESAVDQGAIFYFTLNEKENK</sequence>
<protein>
    <recommendedName>
        <fullName evidence="3">histidine kinase</fullName>
        <ecNumber evidence="3">2.7.13.3</ecNumber>
    </recommendedName>
</protein>
<evidence type="ECO:0000256" key="8">
    <source>
        <dbReference type="ARBA" id="ARBA00022741"/>
    </source>
</evidence>
<dbReference type="AlphaFoldDB" id="A0A1I3YAG2"/>
<dbReference type="SMART" id="SM00091">
    <property type="entry name" value="PAS"/>
    <property type="match status" value="2"/>
</dbReference>
<dbReference type="SUPFAM" id="SSF47384">
    <property type="entry name" value="Homodimeric domain of signal transducing histidine kinase"/>
    <property type="match status" value="1"/>
</dbReference>
<evidence type="ECO:0000256" key="2">
    <source>
        <dbReference type="ARBA" id="ARBA00004429"/>
    </source>
</evidence>
<evidence type="ECO:0000256" key="1">
    <source>
        <dbReference type="ARBA" id="ARBA00000085"/>
    </source>
</evidence>
<dbReference type="Pfam" id="PF02518">
    <property type="entry name" value="HATPase_c"/>
    <property type="match status" value="1"/>
</dbReference>
<name>A0A1I3YAG2_9PROT</name>
<dbReference type="PROSITE" id="PS50112">
    <property type="entry name" value="PAS"/>
    <property type="match status" value="1"/>
</dbReference>
<evidence type="ECO:0000259" key="16">
    <source>
        <dbReference type="PROSITE" id="PS50109"/>
    </source>
</evidence>
<dbReference type="GO" id="GO:0030295">
    <property type="term" value="F:protein kinase activator activity"/>
    <property type="evidence" value="ECO:0007669"/>
    <property type="project" value="TreeGrafter"/>
</dbReference>
<dbReference type="InterPro" id="IPR003594">
    <property type="entry name" value="HATPase_dom"/>
</dbReference>
<dbReference type="PANTHER" id="PTHR42878">
    <property type="entry name" value="TWO-COMPONENT HISTIDINE KINASE"/>
    <property type="match status" value="1"/>
</dbReference>
<proteinExistence type="predicted"/>
<dbReference type="GO" id="GO:0007234">
    <property type="term" value="P:osmosensory signaling via phosphorelay pathway"/>
    <property type="evidence" value="ECO:0007669"/>
    <property type="project" value="TreeGrafter"/>
</dbReference>
<evidence type="ECO:0000256" key="13">
    <source>
        <dbReference type="ARBA" id="ARBA00023136"/>
    </source>
</evidence>
<dbReference type="GO" id="GO:0005524">
    <property type="term" value="F:ATP binding"/>
    <property type="evidence" value="ECO:0007669"/>
    <property type="project" value="UniProtKB-KW"/>
</dbReference>
<evidence type="ECO:0000256" key="7">
    <source>
        <dbReference type="ARBA" id="ARBA00022692"/>
    </source>
</evidence>
<keyword evidence="10" id="KW-0067">ATP-binding</keyword>
<dbReference type="CDD" id="cd00130">
    <property type="entry name" value="PAS"/>
    <property type="match status" value="1"/>
</dbReference>
<dbReference type="GO" id="GO:0005886">
    <property type="term" value="C:plasma membrane"/>
    <property type="evidence" value="ECO:0007669"/>
    <property type="project" value="UniProtKB-SubCell"/>
</dbReference>
<accession>A0A1I3YAG2</accession>
<gene>
    <name evidence="19" type="ORF">SAMN05216302_1003111</name>
</gene>
<keyword evidence="8" id="KW-0547">Nucleotide-binding</keyword>
<dbReference type="InterPro" id="IPR005467">
    <property type="entry name" value="His_kinase_dom"/>
</dbReference>
<dbReference type="SMART" id="SM00388">
    <property type="entry name" value="HisKA"/>
    <property type="match status" value="1"/>
</dbReference>
<dbReference type="GO" id="GO:0006355">
    <property type="term" value="P:regulation of DNA-templated transcription"/>
    <property type="evidence" value="ECO:0007669"/>
    <property type="project" value="InterPro"/>
</dbReference>
<keyword evidence="12" id="KW-0902">Two-component regulatory system</keyword>
<dbReference type="InterPro" id="IPR000700">
    <property type="entry name" value="PAS-assoc_C"/>
</dbReference>
<feature type="coiled-coil region" evidence="14">
    <location>
        <begin position="604"/>
        <end position="638"/>
    </location>
</feature>
<keyword evidence="20" id="KW-1185">Reference proteome</keyword>
<evidence type="ECO:0000256" key="12">
    <source>
        <dbReference type="ARBA" id="ARBA00023012"/>
    </source>
</evidence>
<dbReference type="EMBL" id="FOSP01000003">
    <property type="protein sequence ID" value="SFK28957.1"/>
    <property type="molecule type" value="Genomic_DNA"/>
</dbReference>
<dbReference type="Gene3D" id="1.10.287.130">
    <property type="match status" value="1"/>
</dbReference>
<evidence type="ECO:0000256" key="3">
    <source>
        <dbReference type="ARBA" id="ARBA00012438"/>
    </source>
</evidence>
<dbReference type="FunFam" id="3.30.565.10:FF:000006">
    <property type="entry name" value="Sensor histidine kinase WalK"/>
    <property type="match status" value="1"/>
</dbReference>
<evidence type="ECO:0000313" key="19">
    <source>
        <dbReference type="EMBL" id="SFK28957.1"/>
    </source>
</evidence>
<evidence type="ECO:0000259" key="18">
    <source>
        <dbReference type="PROSITE" id="PS50113"/>
    </source>
</evidence>
<dbReference type="InterPro" id="IPR036890">
    <property type="entry name" value="HATPase_C_sf"/>
</dbReference>
<reference evidence="20" key="1">
    <citation type="submission" date="2016-10" db="EMBL/GenBank/DDBJ databases">
        <authorList>
            <person name="Varghese N."/>
            <person name="Submissions S."/>
        </authorList>
    </citation>
    <scope>NUCLEOTIDE SEQUENCE [LARGE SCALE GENOMIC DNA]</scope>
    <source>
        <strain evidence="20">Nm69</strain>
    </source>
</reference>
<dbReference type="SUPFAM" id="SSF103190">
    <property type="entry name" value="Sensory domain-like"/>
    <property type="match status" value="2"/>
</dbReference>
<dbReference type="Gene3D" id="3.30.565.10">
    <property type="entry name" value="Histidine kinase-like ATPase, C-terminal domain"/>
    <property type="match status" value="1"/>
</dbReference>
<keyword evidence="5" id="KW-0597">Phosphoprotein</keyword>
<dbReference type="OrthoDB" id="8552871at2"/>
<dbReference type="NCBIfam" id="TIGR00229">
    <property type="entry name" value="sensory_box"/>
    <property type="match status" value="2"/>
</dbReference>
<dbReference type="InterPro" id="IPR036097">
    <property type="entry name" value="HisK_dim/P_sf"/>
</dbReference>
<evidence type="ECO:0000256" key="11">
    <source>
        <dbReference type="ARBA" id="ARBA00022989"/>
    </source>
</evidence>
<comment type="subcellular location">
    <subcellularLocation>
        <location evidence="2">Cell inner membrane</location>
        <topology evidence="2">Multi-pass membrane protein</topology>
    </subcellularLocation>
</comment>
<dbReference type="PROSITE" id="PS50109">
    <property type="entry name" value="HIS_KIN"/>
    <property type="match status" value="1"/>
</dbReference>
<evidence type="ECO:0000256" key="9">
    <source>
        <dbReference type="ARBA" id="ARBA00022777"/>
    </source>
</evidence>
<dbReference type="InterPro" id="IPR004358">
    <property type="entry name" value="Sig_transdc_His_kin-like_C"/>
</dbReference>
<dbReference type="CDD" id="cd00082">
    <property type="entry name" value="HisKA"/>
    <property type="match status" value="1"/>
</dbReference>
<feature type="domain" description="Histidine kinase" evidence="16">
    <location>
        <begin position="645"/>
        <end position="858"/>
    </location>
</feature>
<dbReference type="STRING" id="52441.SAMN05216302_1003111"/>
<evidence type="ECO:0000313" key="20">
    <source>
        <dbReference type="Proteomes" id="UP000199533"/>
    </source>
</evidence>
<dbReference type="EC" id="2.7.13.3" evidence="3"/>
<dbReference type="InterPro" id="IPR048760">
    <property type="entry name" value="VP0354-like_sensor_dom"/>
</dbReference>
<keyword evidence="14" id="KW-0175">Coiled coil</keyword>
<dbReference type="SUPFAM" id="SSF55785">
    <property type="entry name" value="PYP-like sensor domain (PAS domain)"/>
    <property type="match status" value="2"/>
</dbReference>
<dbReference type="Proteomes" id="UP000199533">
    <property type="component" value="Unassembled WGS sequence"/>
</dbReference>
<evidence type="ECO:0000256" key="14">
    <source>
        <dbReference type="SAM" id="Coils"/>
    </source>
</evidence>
<dbReference type="FunFam" id="1.10.287.130:FF:000070">
    <property type="entry name" value="Histidine kinase sensor protein"/>
    <property type="match status" value="1"/>
</dbReference>
<dbReference type="Pfam" id="PF00512">
    <property type="entry name" value="HisKA"/>
    <property type="match status" value="1"/>
</dbReference>
<keyword evidence="13 15" id="KW-0472">Membrane</keyword>
<dbReference type="InterPro" id="IPR013767">
    <property type="entry name" value="PAS_fold"/>
</dbReference>
<dbReference type="PANTHER" id="PTHR42878:SF15">
    <property type="entry name" value="BACTERIOPHYTOCHROME"/>
    <property type="match status" value="1"/>
</dbReference>
<feature type="domain" description="PAC" evidence="18">
    <location>
        <begin position="444"/>
        <end position="494"/>
    </location>
</feature>
<dbReference type="InterPro" id="IPR003661">
    <property type="entry name" value="HisK_dim/P_dom"/>
</dbReference>
<evidence type="ECO:0000256" key="4">
    <source>
        <dbReference type="ARBA" id="ARBA00022475"/>
    </source>
</evidence>
<evidence type="ECO:0000256" key="5">
    <source>
        <dbReference type="ARBA" id="ARBA00022553"/>
    </source>
</evidence>
<keyword evidence="7 15" id="KW-0812">Transmembrane</keyword>
<dbReference type="GO" id="GO:0000156">
    <property type="term" value="F:phosphorelay response regulator activity"/>
    <property type="evidence" value="ECO:0007669"/>
    <property type="project" value="TreeGrafter"/>
</dbReference>
<dbReference type="InterPro" id="IPR029151">
    <property type="entry name" value="Sensor-like_sf"/>
</dbReference>
<keyword evidence="4" id="KW-1003">Cell membrane</keyword>
<dbReference type="GO" id="GO:0000155">
    <property type="term" value="F:phosphorelay sensor kinase activity"/>
    <property type="evidence" value="ECO:0007669"/>
    <property type="project" value="InterPro"/>
</dbReference>
<evidence type="ECO:0000256" key="10">
    <source>
        <dbReference type="ARBA" id="ARBA00022840"/>
    </source>
</evidence>
<feature type="transmembrane region" description="Helical" evidence="15">
    <location>
        <begin position="20"/>
        <end position="36"/>
    </location>
</feature>
<dbReference type="Gene3D" id="3.30.450.20">
    <property type="entry name" value="PAS domain"/>
    <property type="match status" value="4"/>
</dbReference>